<proteinExistence type="predicted"/>
<evidence type="ECO:0000313" key="3">
    <source>
        <dbReference type="EMBL" id="MFD1566569.1"/>
    </source>
</evidence>
<dbReference type="AlphaFoldDB" id="A0ABD6BPM6"/>
<comment type="caution">
    <text evidence="3">The sequence shown here is derived from an EMBL/GenBank/DDBJ whole genome shotgun (WGS) entry which is preliminary data.</text>
</comment>
<dbReference type="InterPro" id="IPR013783">
    <property type="entry name" value="Ig-like_fold"/>
</dbReference>
<feature type="region of interest" description="Disordered" evidence="1">
    <location>
        <begin position="237"/>
        <end position="270"/>
    </location>
</feature>
<protein>
    <submittedName>
        <fullName evidence="3">Ig-like domain-containing protein</fullName>
    </submittedName>
</protein>
<evidence type="ECO:0000256" key="1">
    <source>
        <dbReference type="SAM" id="MobiDB-lite"/>
    </source>
</evidence>
<dbReference type="Pfam" id="PF07790">
    <property type="entry name" value="Pilin_N"/>
    <property type="match status" value="1"/>
</dbReference>
<reference evidence="3 4" key="1">
    <citation type="journal article" date="2019" name="Int. J. Syst. Evol. Microbiol.">
        <title>The Global Catalogue of Microorganisms (GCM) 10K type strain sequencing project: providing services to taxonomists for standard genome sequencing and annotation.</title>
        <authorList>
            <consortium name="The Broad Institute Genomics Platform"/>
            <consortium name="The Broad Institute Genome Sequencing Center for Infectious Disease"/>
            <person name="Wu L."/>
            <person name="Ma J."/>
        </authorList>
    </citation>
    <scope>NUCLEOTIDE SEQUENCE [LARGE SCALE GENOMIC DNA]</scope>
    <source>
        <strain evidence="3 4">CGMCC 1.12859</strain>
    </source>
</reference>
<feature type="domain" description="Archaeal Type IV pilin N-terminal" evidence="2">
    <location>
        <begin position="5"/>
        <end position="74"/>
    </location>
</feature>
<name>A0ABD6BPM6_9EURY</name>
<feature type="compositionally biased region" description="Low complexity" evidence="1">
    <location>
        <begin position="237"/>
        <end position="253"/>
    </location>
</feature>
<dbReference type="Pfam" id="PF17957">
    <property type="entry name" value="Big_7"/>
    <property type="match status" value="3"/>
</dbReference>
<feature type="region of interest" description="Disordered" evidence="1">
    <location>
        <begin position="134"/>
        <end position="169"/>
    </location>
</feature>
<feature type="region of interest" description="Disordered" evidence="1">
    <location>
        <begin position="642"/>
        <end position="678"/>
    </location>
</feature>
<organism evidence="3 4">
    <name type="scientific">Halolamina litorea</name>
    <dbReference type="NCBI Taxonomy" id="1515593"/>
    <lineage>
        <taxon>Archaea</taxon>
        <taxon>Methanobacteriati</taxon>
        <taxon>Methanobacteriota</taxon>
        <taxon>Stenosarchaea group</taxon>
        <taxon>Halobacteria</taxon>
        <taxon>Halobacteriales</taxon>
        <taxon>Haloferacaceae</taxon>
    </lineage>
</organism>
<keyword evidence="4" id="KW-1185">Reference proteome</keyword>
<sequence>MTARAQSESVGVILLTAVVVVTVSAAGAVVLADAGGDESTRADLSVNVAEEGVALTHNGGDSVAFADLRIVVSHGNETWRPAVNASGIVRGDADDQFERGERWAWRQSLDISEVATVRVFDAATGTLLAADRRYPSGASSLTPTATPEPDTGAPTVALSSPDGGETLLGGSTTTIAWTASDAESGVSRVEISYSIDDGTSWNTVTADTANDGTYRWTVPSVDTTNALVRVTAVDTEANTASESSESTFSIDSTPPTVTLDAPNGGESFDGGETVTVEWTADDAIAGVDSVDIDYSTNGGASWSAVTEGTVNDGSFAWTIPDIDTTDARVRVTATDALGQFATDESDAGFTIEGNASDTPPSVTVEAPNGGEVFRGGSTTTIEWNASDAESSVERVDIEYSVNGGPWQPIAAGLNDTGSYDWSTGEINSTDVRVRVNATDATNNTESATSSRFAIDSDDPEVTFVTPNSSAPTYTQSGQDLTVRWNATDATAGVENVTVRIGNESTTLVDETVSAANGSVALTVPESATAEGNYSVIVEAVDEAGNSGVEKQSDAVVVDDTTPELTLEVEDRGFPFFFWVERYSVGWTTTDGSPHTADVTVYREGVEVDSFSGKTGQESQVFSVSGGQGAQYRFVLNATDRAGNSREIEIDDTSDGSGSYSEQKSGTGDGSAGNEEKGLSNLSVSDLDAGETGQQQSISFTVDGGLAAGETVTIDLSDPQAAKGGGNGRAEKVNYYGATVSGNDDAEFTTQSGDNAVITFTAARDIDDGETVSFDITGVDTRNTGQYTVTFDRSDTNATETVTFDVG</sequence>
<evidence type="ECO:0000313" key="4">
    <source>
        <dbReference type="Proteomes" id="UP001597139"/>
    </source>
</evidence>
<dbReference type="Gene3D" id="2.60.40.10">
    <property type="entry name" value="Immunoglobulins"/>
    <property type="match status" value="4"/>
</dbReference>
<accession>A0ABD6BPM6</accession>
<evidence type="ECO:0000259" key="2">
    <source>
        <dbReference type="Pfam" id="PF07790"/>
    </source>
</evidence>
<dbReference type="Proteomes" id="UP001597139">
    <property type="component" value="Unassembled WGS sequence"/>
</dbReference>
<dbReference type="InterPro" id="IPR012859">
    <property type="entry name" value="Pilin_N_archaeal"/>
</dbReference>
<dbReference type="RefSeq" id="WP_267645865.1">
    <property type="nucleotide sequence ID" value="NZ_JANHGR010000001.1"/>
</dbReference>
<dbReference type="EMBL" id="JBHUCZ010000001">
    <property type="protein sequence ID" value="MFD1566569.1"/>
    <property type="molecule type" value="Genomic_DNA"/>
</dbReference>
<gene>
    <name evidence="3" type="ORF">ACFSAU_03610</name>
</gene>
<feature type="compositionally biased region" description="Polar residues" evidence="1">
    <location>
        <begin position="654"/>
        <end position="665"/>
    </location>
</feature>